<dbReference type="SUPFAM" id="SSF54593">
    <property type="entry name" value="Glyoxalase/Bleomycin resistance protein/Dihydroxybiphenyl dioxygenase"/>
    <property type="match status" value="1"/>
</dbReference>
<dbReference type="Proteomes" id="UP000075635">
    <property type="component" value="Unassembled WGS sequence"/>
</dbReference>
<dbReference type="GO" id="GO:0051213">
    <property type="term" value="F:dioxygenase activity"/>
    <property type="evidence" value="ECO:0007669"/>
    <property type="project" value="UniProtKB-KW"/>
</dbReference>
<dbReference type="InterPro" id="IPR004360">
    <property type="entry name" value="Glyas_Fos-R_dOase_dom"/>
</dbReference>
<comment type="caution">
    <text evidence="2">The sequence shown here is derived from an EMBL/GenBank/DDBJ whole genome shotgun (WGS) entry which is preliminary data.</text>
</comment>
<dbReference type="InterPro" id="IPR029068">
    <property type="entry name" value="Glyas_Bleomycin-R_OHBP_Dase"/>
</dbReference>
<name>A0A150QRW3_SORCE</name>
<dbReference type="InterPro" id="IPR037523">
    <property type="entry name" value="VOC_core"/>
</dbReference>
<dbReference type="PANTHER" id="PTHR21366:SF14">
    <property type="entry name" value="GLYOXALASE DOMAIN-CONTAINING PROTEIN 5"/>
    <property type="match status" value="1"/>
</dbReference>
<organism evidence="2 3">
    <name type="scientific">Sorangium cellulosum</name>
    <name type="common">Polyangium cellulosum</name>
    <dbReference type="NCBI Taxonomy" id="56"/>
    <lineage>
        <taxon>Bacteria</taxon>
        <taxon>Pseudomonadati</taxon>
        <taxon>Myxococcota</taxon>
        <taxon>Polyangia</taxon>
        <taxon>Polyangiales</taxon>
        <taxon>Polyangiaceae</taxon>
        <taxon>Sorangium</taxon>
    </lineage>
</organism>
<gene>
    <name evidence="2" type="ORF">BE17_34890</name>
</gene>
<dbReference type="Pfam" id="PF00903">
    <property type="entry name" value="Glyoxalase"/>
    <property type="match status" value="1"/>
</dbReference>
<accession>A0A150QRW3</accession>
<feature type="domain" description="VOC" evidence="1">
    <location>
        <begin position="4"/>
        <end position="140"/>
    </location>
</feature>
<protein>
    <submittedName>
        <fullName evidence="2">Dioxygenase</fullName>
    </submittedName>
</protein>
<dbReference type="InterPro" id="IPR050383">
    <property type="entry name" value="GlyoxalaseI/FosfomycinResist"/>
</dbReference>
<proteinExistence type="predicted"/>
<keyword evidence="2" id="KW-0560">Oxidoreductase</keyword>
<sequence>MSLHIDHVVLWVEDPLRALEFYTQVIGLTSVRAEEFRAGKAPFPSVRLSETSILDLMSVSSAELLRKYTGEAKPSAAGRPINHVCLAMDRDEFDALAARLAAAGVAMHTKSNPSFGARGSTVHWFYFQDPDGNTLEARYYEGTQISS</sequence>
<dbReference type="EMBL" id="JEMB01003568">
    <property type="protein sequence ID" value="KYF70699.1"/>
    <property type="molecule type" value="Genomic_DNA"/>
</dbReference>
<dbReference type="Gene3D" id="3.10.180.10">
    <property type="entry name" value="2,3-Dihydroxybiphenyl 1,2-Dioxygenase, domain 1"/>
    <property type="match status" value="1"/>
</dbReference>
<evidence type="ECO:0000259" key="1">
    <source>
        <dbReference type="PROSITE" id="PS51819"/>
    </source>
</evidence>
<evidence type="ECO:0000313" key="3">
    <source>
        <dbReference type="Proteomes" id="UP000075635"/>
    </source>
</evidence>
<keyword evidence="2" id="KW-0223">Dioxygenase</keyword>
<dbReference type="PANTHER" id="PTHR21366">
    <property type="entry name" value="GLYOXALASE FAMILY PROTEIN"/>
    <property type="match status" value="1"/>
</dbReference>
<dbReference type="AlphaFoldDB" id="A0A150QRW3"/>
<dbReference type="PROSITE" id="PS51819">
    <property type="entry name" value="VOC"/>
    <property type="match status" value="1"/>
</dbReference>
<reference evidence="2 3" key="1">
    <citation type="submission" date="2014-02" db="EMBL/GenBank/DDBJ databases">
        <title>The small core and large imbalanced accessory genome model reveals a collaborative survival strategy of Sorangium cellulosum strains in nature.</title>
        <authorList>
            <person name="Han K."/>
            <person name="Peng R."/>
            <person name="Blom J."/>
            <person name="Li Y.-Z."/>
        </authorList>
    </citation>
    <scope>NUCLEOTIDE SEQUENCE [LARGE SCALE GENOMIC DNA]</scope>
    <source>
        <strain evidence="2 3">So0011-07</strain>
    </source>
</reference>
<evidence type="ECO:0000313" key="2">
    <source>
        <dbReference type="EMBL" id="KYF70699.1"/>
    </source>
</evidence>